<dbReference type="PANTHER" id="PTHR43539">
    <property type="entry name" value="FLAVIN-BINDING MONOOXYGENASE-LIKE PROTEIN (AFU_ORTHOLOGUE AFUA_4G09220)"/>
    <property type="match status" value="1"/>
</dbReference>
<keyword evidence="7" id="KW-0560">Oxidoreductase</keyword>
<keyword evidence="12" id="KW-1185">Reference proteome</keyword>
<evidence type="ECO:0000256" key="7">
    <source>
        <dbReference type="ARBA" id="ARBA00023002"/>
    </source>
</evidence>
<dbReference type="AlphaFoldDB" id="A0AAN8T664"/>
<evidence type="ECO:0000256" key="6">
    <source>
        <dbReference type="ARBA" id="ARBA00022857"/>
    </source>
</evidence>
<evidence type="ECO:0000313" key="12">
    <source>
        <dbReference type="Proteomes" id="UP001371456"/>
    </source>
</evidence>
<comment type="pathway">
    <text evidence="2">Plant hormone metabolism; auxin biosynthesis.</text>
</comment>
<evidence type="ECO:0000256" key="9">
    <source>
        <dbReference type="ARBA" id="ARBA00039148"/>
    </source>
</evidence>
<comment type="catalytic activity">
    <reaction evidence="10">
        <text>indole-3-pyruvate + NADPH + O2 + H(+) = (indol-3-yl)acetate + CO2 + NADP(+) + H2O</text>
        <dbReference type="Rhea" id="RHEA:34331"/>
        <dbReference type="ChEBI" id="CHEBI:15377"/>
        <dbReference type="ChEBI" id="CHEBI:15378"/>
        <dbReference type="ChEBI" id="CHEBI:15379"/>
        <dbReference type="ChEBI" id="CHEBI:16526"/>
        <dbReference type="ChEBI" id="CHEBI:17640"/>
        <dbReference type="ChEBI" id="CHEBI:30854"/>
        <dbReference type="ChEBI" id="CHEBI:57783"/>
        <dbReference type="ChEBI" id="CHEBI:58349"/>
        <dbReference type="EC" id="1.14.13.168"/>
    </reaction>
</comment>
<proteinExistence type="inferred from homology"/>
<protein>
    <recommendedName>
        <fullName evidence="9">indole-3-pyruvate monooxygenase</fullName>
        <ecNumber evidence="9">1.14.13.168</ecNumber>
    </recommendedName>
</protein>
<evidence type="ECO:0000313" key="11">
    <source>
        <dbReference type="EMBL" id="KAK6782405.1"/>
    </source>
</evidence>
<dbReference type="EC" id="1.14.13.168" evidence="9"/>
<dbReference type="Proteomes" id="UP001371456">
    <property type="component" value="Unassembled WGS sequence"/>
</dbReference>
<dbReference type="GO" id="GO:0103075">
    <property type="term" value="F:indole-3-pyruvate monooxygenase activity"/>
    <property type="evidence" value="ECO:0007669"/>
    <property type="project" value="UniProtKB-EC"/>
</dbReference>
<name>A0AAN8T664_SOLBU</name>
<dbReference type="PANTHER" id="PTHR43539:SF83">
    <property type="entry name" value="FLAVIN-CONTAINING MONOOXYGENASE"/>
    <property type="match status" value="1"/>
</dbReference>
<comment type="similarity">
    <text evidence="3">Belongs to the FMO family.</text>
</comment>
<keyword evidence="4" id="KW-0285">Flavoprotein</keyword>
<reference evidence="11 12" key="1">
    <citation type="submission" date="2024-02" db="EMBL/GenBank/DDBJ databases">
        <title>de novo genome assembly of Solanum bulbocastanum strain 11H21.</title>
        <authorList>
            <person name="Hosaka A.J."/>
        </authorList>
    </citation>
    <scope>NUCLEOTIDE SEQUENCE [LARGE SCALE GENOMIC DNA]</scope>
    <source>
        <tissue evidence="11">Young leaves</tissue>
    </source>
</reference>
<evidence type="ECO:0000256" key="3">
    <source>
        <dbReference type="ARBA" id="ARBA00009183"/>
    </source>
</evidence>
<evidence type="ECO:0000256" key="5">
    <source>
        <dbReference type="ARBA" id="ARBA00022827"/>
    </source>
</evidence>
<evidence type="ECO:0000256" key="2">
    <source>
        <dbReference type="ARBA" id="ARBA00004814"/>
    </source>
</evidence>
<dbReference type="EMBL" id="JBANQN010000008">
    <property type="protein sequence ID" value="KAK6782405.1"/>
    <property type="molecule type" value="Genomic_DNA"/>
</dbReference>
<keyword evidence="5" id="KW-0274">FAD</keyword>
<evidence type="ECO:0000256" key="4">
    <source>
        <dbReference type="ARBA" id="ARBA00022630"/>
    </source>
</evidence>
<organism evidence="11 12">
    <name type="scientific">Solanum bulbocastanum</name>
    <name type="common">Wild potato</name>
    <dbReference type="NCBI Taxonomy" id="147425"/>
    <lineage>
        <taxon>Eukaryota</taxon>
        <taxon>Viridiplantae</taxon>
        <taxon>Streptophyta</taxon>
        <taxon>Embryophyta</taxon>
        <taxon>Tracheophyta</taxon>
        <taxon>Spermatophyta</taxon>
        <taxon>Magnoliopsida</taxon>
        <taxon>eudicotyledons</taxon>
        <taxon>Gunneridae</taxon>
        <taxon>Pentapetalae</taxon>
        <taxon>asterids</taxon>
        <taxon>lamiids</taxon>
        <taxon>Solanales</taxon>
        <taxon>Solanaceae</taxon>
        <taxon>Solanoideae</taxon>
        <taxon>Solaneae</taxon>
        <taxon>Solanum</taxon>
    </lineage>
</organism>
<dbReference type="InterPro" id="IPR036188">
    <property type="entry name" value="FAD/NAD-bd_sf"/>
</dbReference>
<dbReference type="GO" id="GO:0050660">
    <property type="term" value="F:flavin adenine dinucleotide binding"/>
    <property type="evidence" value="ECO:0007669"/>
    <property type="project" value="TreeGrafter"/>
</dbReference>
<gene>
    <name evidence="11" type="ORF">RDI58_020201</name>
</gene>
<sequence length="148" mass="16707">MVHTAMLMVKYLPVSLVDTVITKYAKFKFENLAELGTPQLEEGPFSVKISKGRSPVIDVGAIDKINFILVLPGISKIKEHTVVFDNGDEHQFDAIIFATGYKNVATKWLKNYNSIFLEDGTLVNWKGVNGPTLLDFQKEALRVFQWML</sequence>
<evidence type="ECO:0000256" key="10">
    <source>
        <dbReference type="ARBA" id="ARBA00047707"/>
    </source>
</evidence>
<keyword evidence="6" id="KW-0521">NADP</keyword>
<dbReference type="Gene3D" id="3.50.50.60">
    <property type="entry name" value="FAD/NAD(P)-binding domain"/>
    <property type="match status" value="1"/>
</dbReference>
<accession>A0AAN8T664</accession>
<dbReference type="GO" id="GO:0009851">
    <property type="term" value="P:auxin biosynthetic process"/>
    <property type="evidence" value="ECO:0007669"/>
    <property type="project" value="UniProtKB-KW"/>
</dbReference>
<keyword evidence="8" id="KW-0073">Auxin biosynthesis</keyword>
<dbReference type="InterPro" id="IPR050982">
    <property type="entry name" value="Auxin_biosynth/cation_transpt"/>
</dbReference>
<evidence type="ECO:0000256" key="8">
    <source>
        <dbReference type="ARBA" id="ARBA00023070"/>
    </source>
</evidence>
<comment type="caution">
    <text evidence="11">The sequence shown here is derived from an EMBL/GenBank/DDBJ whole genome shotgun (WGS) entry which is preliminary data.</text>
</comment>
<evidence type="ECO:0000256" key="1">
    <source>
        <dbReference type="ARBA" id="ARBA00001974"/>
    </source>
</evidence>
<comment type="cofactor">
    <cofactor evidence="1">
        <name>FAD</name>
        <dbReference type="ChEBI" id="CHEBI:57692"/>
    </cofactor>
</comment>